<reference evidence="10 12" key="2">
    <citation type="submission" date="2018-08" db="EMBL/GenBank/DDBJ databases">
        <title>Genome of Clostridium chromiireducens C1, DSM12136.</title>
        <authorList>
            <person name="Xing M."/>
            <person name="Wei Y."/>
            <person name="Ang E.L."/>
            <person name="Zhao H."/>
            <person name="Zhang Y."/>
        </authorList>
    </citation>
    <scope>NUCLEOTIDE SEQUENCE [LARGE SCALE GENOMIC DNA]</scope>
    <source>
        <strain evidence="10 12">C1</strain>
    </source>
</reference>
<evidence type="ECO:0000313" key="9">
    <source>
        <dbReference type="EMBL" id="OPJ58534.1"/>
    </source>
</evidence>
<keyword evidence="6 9" id="KW-0449">Lipoprotein</keyword>
<dbReference type="PROSITE" id="PS51257">
    <property type="entry name" value="PROKAR_LIPOPROTEIN"/>
    <property type="match status" value="1"/>
</dbReference>
<dbReference type="RefSeq" id="WP_079441506.1">
    <property type="nucleotide sequence ID" value="NZ_MZGT01000066.1"/>
</dbReference>
<dbReference type="EMBL" id="QXDJ01000001">
    <property type="protein sequence ID" value="RII36044.1"/>
    <property type="molecule type" value="Genomic_DNA"/>
</dbReference>
<dbReference type="Proteomes" id="UP000191056">
    <property type="component" value="Unassembled WGS sequence"/>
</dbReference>
<evidence type="ECO:0000256" key="3">
    <source>
        <dbReference type="ARBA" id="ARBA00022475"/>
    </source>
</evidence>
<evidence type="ECO:0000256" key="4">
    <source>
        <dbReference type="ARBA" id="ARBA00022729"/>
    </source>
</evidence>
<dbReference type="InterPro" id="IPR003760">
    <property type="entry name" value="PnrA-like"/>
</dbReference>
<dbReference type="SUPFAM" id="SSF53822">
    <property type="entry name" value="Periplasmic binding protein-like I"/>
    <property type="match status" value="1"/>
</dbReference>
<reference evidence="9 11" key="1">
    <citation type="submission" date="2017-03" db="EMBL/GenBank/DDBJ databases">
        <title>Genome sequence of Clostridium chromiireducens DSM 23318.</title>
        <authorList>
            <person name="Poehlein A."/>
            <person name="Daniel R."/>
        </authorList>
    </citation>
    <scope>NUCLEOTIDE SEQUENCE [LARGE SCALE GENOMIC DNA]</scope>
    <source>
        <strain evidence="9 11">DSM 23318</strain>
    </source>
</reference>
<gene>
    <name evidence="9" type="primary">tmpC_2</name>
    <name evidence="9" type="ORF">CLCHR_38490</name>
    <name evidence="10" type="ORF">D2A34_01340</name>
</gene>
<evidence type="ECO:0000256" key="7">
    <source>
        <dbReference type="SAM" id="SignalP"/>
    </source>
</evidence>
<evidence type="ECO:0000259" key="8">
    <source>
        <dbReference type="Pfam" id="PF02608"/>
    </source>
</evidence>
<dbReference type="EMBL" id="MZGT01000066">
    <property type="protein sequence ID" value="OPJ58534.1"/>
    <property type="molecule type" value="Genomic_DNA"/>
</dbReference>
<dbReference type="GO" id="GO:0005886">
    <property type="term" value="C:plasma membrane"/>
    <property type="evidence" value="ECO:0007669"/>
    <property type="project" value="UniProtKB-SubCell"/>
</dbReference>
<feature type="chain" id="PRO_5038220937" evidence="7">
    <location>
        <begin position="21"/>
        <end position="372"/>
    </location>
</feature>
<accession>A0A1V4IFA6</accession>
<evidence type="ECO:0000313" key="12">
    <source>
        <dbReference type="Proteomes" id="UP000265930"/>
    </source>
</evidence>
<organism evidence="9 11">
    <name type="scientific">Clostridium chromiireducens</name>
    <dbReference type="NCBI Taxonomy" id="225345"/>
    <lineage>
        <taxon>Bacteria</taxon>
        <taxon>Bacillati</taxon>
        <taxon>Bacillota</taxon>
        <taxon>Clostridia</taxon>
        <taxon>Eubacteriales</taxon>
        <taxon>Clostridiaceae</taxon>
        <taxon>Clostridium</taxon>
    </lineage>
</organism>
<feature type="signal peptide" evidence="7">
    <location>
        <begin position="1"/>
        <end position="20"/>
    </location>
</feature>
<dbReference type="Pfam" id="PF02608">
    <property type="entry name" value="Bmp"/>
    <property type="match status" value="1"/>
</dbReference>
<comment type="subcellular location">
    <subcellularLocation>
        <location evidence="1">Cell membrane</location>
        <topology evidence="1">Lipid-anchor</topology>
    </subcellularLocation>
</comment>
<evidence type="ECO:0000256" key="1">
    <source>
        <dbReference type="ARBA" id="ARBA00004193"/>
    </source>
</evidence>
<keyword evidence="5" id="KW-0472">Membrane</keyword>
<dbReference type="AlphaFoldDB" id="A0A1V4IFA6"/>
<sequence length="372" mass="39233">MKKRLLSLLAVSAITVTLFAGCGSSSSGNGAGGGDKAAKEEKIKVGMVTDSGTIDDKSFNQGTWEGLKKTETDFSTETKYLKPTGETEADYLKNIGDLYDSGFKFIATPGFKFETAIFKAQDKYKDAHFVLIDGTPNDGAQPANYKVGDNSVSILFAEHQSGFIAGVATSVQLKEGELGFIGGMEIPAVQKFNWGFQQGVAYANKNLGTKMSLKAENVVYQGTFNDAAAGQQLAAQMYDRGVKAVFCAAGGVGTGAITEAKARAAAGKAVWVVGVDVDQYQEGVGSDGKSIILTSAVKKVDSASYNMVKALKEGNFPGGQTLTFDITKDAVGIPEKNPNLNDETMKAVQDVTAKLKDGSVKVNDKNDGSLIK</sequence>
<dbReference type="Proteomes" id="UP000265930">
    <property type="component" value="Unassembled WGS sequence"/>
</dbReference>
<keyword evidence="11" id="KW-1185">Reference proteome</keyword>
<feature type="domain" description="ABC transporter substrate-binding protein PnrA-like" evidence="8">
    <location>
        <begin position="44"/>
        <end position="364"/>
    </location>
</feature>
<evidence type="ECO:0000313" key="11">
    <source>
        <dbReference type="Proteomes" id="UP000191056"/>
    </source>
</evidence>
<evidence type="ECO:0000313" key="10">
    <source>
        <dbReference type="EMBL" id="RII36044.1"/>
    </source>
</evidence>
<comment type="similarity">
    <text evidence="2">Belongs to the BMP lipoprotein family.</text>
</comment>
<evidence type="ECO:0000256" key="5">
    <source>
        <dbReference type="ARBA" id="ARBA00023136"/>
    </source>
</evidence>
<protein>
    <submittedName>
        <fullName evidence="10">BMP family ABC transporter substrate-binding protein</fullName>
    </submittedName>
    <submittedName>
        <fullName evidence="9">Membrane lipoprotein TmpC</fullName>
    </submittedName>
</protein>
<dbReference type="STRING" id="225345.CLCHR_38490"/>
<proteinExistence type="inferred from homology"/>
<dbReference type="PANTHER" id="PTHR34296">
    <property type="entry name" value="TRANSCRIPTIONAL ACTIVATOR PROTEIN MED"/>
    <property type="match status" value="1"/>
</dbReference>
<keyword evidence="3" id="KW-1003">Cell membrane</keyword>
<dbReference type="OrthoDB" id="9769871at2"/>
<dbReference type="InterPro" id="IPR028082">
    <property type="entry name" value="Peripla_BP_I"/>
</dbReference>
<dbReference type="PANTHER" id="PTHR34296:SF2">
    <property type="entry name" value="ABC TRANSPORTER GUANOSINE-BINDING PROTEIN NUPN"/>
    <property type="match status" value="1"/>
</dbReference>
<dbReference type="Gene3D" id="3.40.50.2300">
    <property type="match status" value="2"/>
</dbReference>
<dbReference type="InterPro" id="IPR050957">
    <property type="entry name" value="BMP_lipoprotein"/>
</dbReference>
<keyword evidence="4 7" id="KW-0732">Signal</keyword>
<evidence type="ECO:0000256" key="6">
    <source>
        <dbReference type="ARBA" id="ARBA00023288"/>
    </source>
</evidence>
<name>A0A1V4IFA6_9CLOT</name>
<comment type="caution">
    <text evidence="9">The sequence shown here is derived from an EMBL/GenBank/DDBJ whole genome shotgun (WGS) entry which is preliminary data.</text>
</comment>
<dbReference type="CDD" id="cd06354">
    <property type="entry name" value="PBP1_PrnA-like"/>
    <property type="match status" value="1"/>
</dbReference>
<evidence type="ECO:0000256" key="2">
    <source>
        <dbReference type="ARBA" id="ARBA00008610"/>
    </source>
</evidence>